<accession>A0A433J7W6</accession>
<dbReference type="EMBL" id="RZIJ01000011">
    <property type="protein sequence ID" value="RUQ69792.1"/>
    <property type="molecule type" value="Genomic_DNA"/>
</dbReference>
<proteinExistence type="predicted"/>
<keyword evidence="2" id="KW-1185">Reference proteome</keyword>
<dbReference type="AlphaFoldDB" id="A0A433J7W6"/>
<evidence type="ECO:0000313" key="2">
    <source>
        <dbReference type="Proteomes" id="UP000280346"/>
    </source>
</evidence>
<reference evidence="1 2" key="1">
    <citation type="submission" date="2018-12" db="EMBL/GenBank/DDBJ databases">
        <authorList>
            <person name="Yang Y."/>
        </authorList>
    </citation>
    <scope>NUCLEOTIDE SEQUENCE [LARGE SCALE GENOMIC DNA]</scope>
    <source>
        <strain evidence="1 2">GSF71</strain>
    </source>
</reference>
<protein>
    <submittedName>
        <fullName evidence="1">Uncharacterized protein</fullName>
    </submittedName>
</protein>
<evidence type="ECO:0000313" key="1">
    <source>
        <dbReference type="EMBL" id="RUQ69792.1"/>
    </source>
</evidence>
<sequence length="85" mass="8581">MDLLKRLPDMADADLGTLGANAERLALNGNAKQKTAAQAALPAIQEELAVRQARKAAATAATKAAGRGRRKAAVVAAAEAASESA</sequence>
<gene>
    <name evidence="1" type="ORF">EJ913_14940</name>
</gene>
<comment type="caution">
    <text evidence="1">The sequence shown here is derived from an EMBL/GenBank/DDBJ whole genome shotgun (WGS) entry which is preliminary data.</text>
</comment>
<dbReference type="OrthoDB" id="7306831at2"/>
<dbReference type="Proteomes" id="UP000280346">
    <property type="component" value="Unassembled WGS sequence"/>
</dbReference>
<name>A0A433J7W6_9PROT</name>
<organism evidence="1 2">
    <name type="scientific">Azospirillum doebereinerae</name>
    <dbReference type="NCBI Taxonomy" id="92933"/>
    <lineage>
        <taxon>Bacteria</taxon>
        <taxon>Pseudomonadati</taxon>
        <taxon>Pseudomonadota</taxon>
        <taxon>Alphaproteobacteria</taxon>
        <taxon>Rhodospirillales</taxon>
        <taxon>Azospirillaceae</taxon>
        <taxon>Azospirillum</taxon>
    </lineage>
</organism>